<evidence type="ECO:0000313" key="3">
    <source>
        <dbReference type="Proteomes" id="UP000031668"/>
    </source>
</evidence>
<sequence length="142" mass="16124">MSELGEIIDDVTASQNLLDLIFNPTVDHAFKKQELIKYREKILNPNHSELQQENHLNKVIQPNTVICEAPESIPKILCDKCFEEVKARDFGLHITVCYDLGCAKNRLKRVRSSNSTKVCYTDSNSDSSDDIYDPHPSSKMAL</sequence>
<protein>
    <submittedName>
        <fullName evidence="2">Uncharacterized protein</fullName>
    </submittedName>
</protein>
<dbReference type="EMBL" id="JWZT01003622">
    <property type="protein sequence ID" value="KII66052.1"/>
    <property type="molecule type" value="Genomic_DNA"/>
</dbReference>
<organism evidence="2 3">
    <name type="scientific">Thelohanellus kitauei</name>
    <name type="common">Myxosporean</name>
    <dbReference type="NCBI Taxonomy" id="669202"/>
    <lineage>
        <taxon>Eukaryota</taxon>
        <taxon>Metazoa</taxon>
        <taxon>Cnidaria</taxon>
        <taxon>Myxozoa</taxon>
        <taxon>Myxosporea</taxon>
        <taxon>Bivalvulida</taxon>
        <taxon>Platysporina</taxon>
        <taxon>Myxobolidae</taxon>
        <taxon>Thelohanellus</taxon>
    </lineage>
</organism>
<dbReference type="Proteomes" id="UP000031668">
    <property type="component" value="Unassembled WGS sequence"/>
</dbReference>
<evidence type="ECO:0000256" key="1">
    <source>
        <dbReference type="SAM" id="MobiDB-lite"/>
    </source>
</evidence>
<feature type="region of interest" description="Disordered" evidence="1">
    <location>
        <begin position="121"/>
        <end position="142"/>
    </location>
</feature>
<comment type="caution">
    <text evidence="2">The sequence shown here is derived from an EMBL/GenBank/DDBJ whole genome shotgun (WGS) entry which is preliminary data.</text>
</comment>
<dbReference type="AlphaFoldDB" id="A0A0C2MWS1"/>
<reference evidence="2 3" key="1">
    <citation type="journal article" date="2014" name="Genome Biol. Evol.">
        <title>The genome of the myxosporean Thelohanellus kitauei shows adaptations to nutrient acquisition within its fish host.</title>
        <authorList>
            <person name="Yang Y."/>
            <person name="Xiong J."/>
            <person name="Zhou Z."/>
            <person name="Huo F."/>
            <person name="Miao W."/>
            <person name="Ran C."/>
            <person name="Liu Y."/>
            <person name="Zhang J."/>
            <person name="Feng J."/>
            <person name="Wang M."/>
            <person name="Wang M."/>
            <person name="Wang L."/>
            <person name="Yao B."/>
        </authorList>
    </citation>
    <scope>NUCLEOTIDE SEQUENCE [LARGE SCALE GENOMIC DNA]</scope>
    <source>
        <strain evidence="2">Wuqing</strain>
    </source>
</reference>
<proteinExistence type="predicted"/>
<evidence type="ECO:0000313" key="2">
    <source>
        <dbReference type="EMBL" id="KII66052.1"/>
    </source>
</evidence>
<gene>
    <name evidence="2" type="ORF">RF11_10158</name>
</gene>
<keyword evidence="3" id="KW-1185">Reference proteome</keyword>
<name>A0A0C2MWS1_THEKT</name>
<accession>A0A0C2MWS1</accession>